<dbReference type="Pfam" id="PF00440">
    <property type="entry name" value="TetR_N"/>
    <property type="match status" value="1"/>
</dbReference>
<dbReference type="EMBL" id="CP053892">
    <property type="protein sequence ID" value="QKG21623.1"/>
    <property type="molecule type" value="Genomic_DNA"/>
</dbReference>
<evidence type="ECO:0000256" key="1">
    <source>
        <dbReference type="ARBA" id="ARBA00023015"/>
    </source>
</evidence>
<keyword evidence="2 4" id="KW-0238">DNA-binding</keyword>
<feature type="region of interest" description="Disordered" evidence="5">
    <location>
        <begin position="29"/>
        <end position="48"/>
    </location>
</feature>
<dbReference type="Proteomes" id="UP000501240">
    <property type="component" value="Chromosome"/>
</dbReference>
<dbReference type="InterPro" id="IPR050109">
    <property type="entry name" value="HTH-type_TetR-like_transc_reg"/>
</dbReference>
<evidence type="ECO:0000256" key="4">
    <source>
        <dbReference type="PROSITE-ProRule" id="PRU00335"/>
    </source>
</evidence>
<dbReference type="SUPFAM" id="SSF46689">
    <property type="entry name" value="Homeodomain-like"/>
    <property type="match status" value="1"/>
</dbReference>
<dbReference type="AlphaFoldDB" id="A0A7D3ZLS8"/>
<dbReference type="PRINTS" id="PR00455">
    <property type="entry name" value="HTHTETR"/>
</dbReference>
<evidence type="ECO:0000256" key="2">
    <source>
        <dbReference type="ARBA" id="ARBA00023125"/>
    </source>
</evidence>
<dbReference type="InterPro" id="IPR009057">
    <property type="entry name" value="Homeodomain-like_sf"/>
</dbReference>
<keyword evidence="3" id="KW-0804">Transcription</keyword>
<dbReference type="PANTHER" id="PTHR30055:SF234">
    <property type="entry name" value="HTH-TYPE TRANSCRIPTIONAL REGULATOR BETI"/>
    <property type="match status" value="1"/>
</dbReference>
<dbReference type="Gene3D" id="1.10.357.10">
    <property type="entry name" value="Tetracycline Repressor, domain 2"/>
    <property type="match status" value="1"/>
</dbReference>
<keyword evidence="8" id="KW-1185">Reference proteome</keyword>
<keyword evidence="1" id="KW-0805">Transcription regulation</keyword>
<evidence type="ECO:0000256" key="5">
    <source>
        <dbReference type="SAM" id="MobiDB-lite"/>
    </source>
</evidence>
<evidence type="ECO:0000256" key="3">
    <source>
        <dbReference type="ARBA" id="ARBA00023163"/>
    </source>
</evidence>
<accession>A0A7D3ZLS8</accession>
<dbReference type="InterPro" id="IPR001647">
    <property type="entry name" value="HTH_TetR"/>
</dbReference>
<organism evidence="7 8">
    <name type="scientific">Actinomadura verrucosospora</name>
    <dbReference type="NCBI Taxonomy" id="46165"/>
    <lineage>
        <taxon>Bacteria</taxon>
        <taxon>Bacillati</taxon>
        <taxon>Actinomycetota</taxon>
        <taxon>Actinomycetes</taxon>
        <taxon>Streptosporangiales</taxon>
        <taxon>Thermomonosporaceae</taxon>
        <taxon>Actinomadura</taxon>
    </lineage>
</organism>
<gene>
    <name evidence="7" type="ORF">ACTIVE_3261</name>
</gene>
<dbReference type="GO" id="GO:0000976">
    <property type="term" value="F:transcription cis-regulatory region binding"/>
    <property type="evidence" value="ECO:0007669"/>
    <property type="project" value="TreeGrafter"/>
</dbReference>
<sequence length="241" mass="25980">MVLGCARGRPGVKTSGPLSRICFNDGRTAAAAPDGGPMARRPSGRGGWEWSRTAQTRRTMLEAAREVFCAHGFADAAISEVVERAGSSVGSLYHHFGGKTELFLALWEEHEGAHEKAATASVAEAKKAGVDDPVELFIAGARAFLAGSWERRDLARLFMDGDGPPGFDLMRRTRRRDWVRQNAVLLALGGEAIDRLTVAVLTTVIGEAGREVATSEDEAEAQEIMDAAIELIRRFDRAATS</sequence>
<evidence type="ECO:0000259" key="6">
    <source>
        <dbReference type="PROSITE" id="PS50977"/>
    </source>
</evidence>
<dbReference type="PROSITE" id="PS50977">
    <property type="entry name" value="HTH_TETR_2"/>
    <property type="match status" value="1"/>
</dbReference>
<evidence type="ECO:0000313" key="7">
    <source>
        <dbReference type="EMBL" id="QKG21623.1"/>
    </source>
</evidence>
<evidence type="ECO:0000313" key="8">
    <source>
        <dbReference type="Proteomes" id="UP000501240"/>
    </source>
</evidence>
<dbReference type="GO" id="GO:0003700">
    <property type="term" value="F:DNA-binding transcription factor activity"/>
    <property type="evidence" value="ECO:0007669"/>
    <property type="project" value="TreeGrafter"/>
</dbReference>
<protein>
    <submittedName>
        <fullName evidence="7">TetR family transcriptional regulator</fullName>
    </submittedName>
</protein>
<dbReference type="PANTHER" id="PTHR30055">
    <property type="entry name" value="HTH-TYPE TRANSCRIPTIONAL REGULATOR RUTR"/>
    <property type="match status" value="1"/>
</dbReference>
<feature type="DNA-binding region" description="H-T-H motif" evidence="4">
    <location>
        <begin position="77"/>
        <end position="96"/>
    </location>
</feature>
<proteinExistence type="predicted"/>
<name>A0A7D3ZLS8_ACTVE</name>
<feature type="domain" description="HTH tetR-type" evidence="6">
    <location>
        <begin position="54"/>
        <end position="114"/>
    </location>
</feature>
<reference evidence="7 8" key="1">
    <citation type="submission" date="2020-05" db="EMBL/GenBank/DDBJ databases">
        <title>Actinomadura verrucosospora NRRL-B18236 (PFL_A860) Genome sequencing and assembly.</title>
        <authorList>
            <person name="Samborskyy M."/>
        </authorList>
    </citation>
    <scope>NUCLEOTIDE SEQUENCE [LARGE SCALE GENOMIC DNA]</scope>
    <source>
        <strain evidence="7 8">NRRL:B18236</strain>
    </source>
</reference>